<protein>
    <submittedName>
        <fullName evidence="1">Uncharacterized protein</fullName>
    </submittedName>
</protein>
<gene>
    <name evidence="1" type="ORF">KCU76_g122</name>
</gene>
<reference evidence="1" key="1">
    <citation type="journal article" date="2021" name="J Fungi (Basel)">
        <title>Virulence traits and population genomics of the black yeast Aureobasidium melanogenum.</title>
        <authorList>
            <person name="Cernosa A."/>
            <person name="Sun X."/>
            <person name="Gostincar C."/>
            <person name="Fang C."/>
            <person name="Gunde-Cimerman N."/>
            <person name="Song Z."/>
        </authorList>
    </citation>
    <scope>NUCLEOTIDE SEQUENCE</scope>
    <source>
        <strain evidence="1">EXF-9911</strain>
    </source>
</reference>
<organism evidence="1 2">
    <name type="scientific">Aureobasidium melanogenum</name>
    <name type="common">Aureobasidium pullulans var. melanogenum</name>
    <dbReference type="NCBI Taxonomy" id="46634"/>
    <lineage>
        <taxon>Eukaryota</taxon>
        <taxon>Fungi</taxon>
        <taxon>Dikarya</taxon>
        <taxon>Ascomycota</taxon>
        <taxon>Pezizomycotina</taxon>
        <taxon>Dothideomycetes</taxon>
        <taxon>Dothideomycetidae</taxon>
        <taxon>Dothideales</taxon>
        <taxon>Saccotheciaceae</taxon>
        <taxon>Aureobasidium</taxon>
    </lineage>
</organism>
<evidence type="ECO:0000313" key="2">
    <source>
        <dbReference type="Proteomes" id="UP000779574"/>
    </source>
</evidence>
<dbReference type="EMBL" id="JAHFXF010000001">
    <property type="protein sequence ID" value="KAG9701398.1"/>
    <property type="molecule type" value="Genomic_DNA"/>
</dbReference>
<comment type="caution">
    <text evidence="1">The sequence shown here is derived from an EMBL/GenBank/DDBJ whole genome shotgun (WGS) entry which is preliminary data.</text>
</comment>
<sequence>MAQIRIEQRMHYEEVVEAGQGLKVEFSLSSLLLSSKKMRSMLSASTKTHTAYSPKYPHSLIITLSKHHSSLSLPPRLPLWSLPPSLDFIRIPTNHKTNDIIMKNSCNLCLRRGYGSDAGVKGLIPHLIAMICTTEDGAVGCPMIKVDRRVLGGGAEDRGVCIGVLHPSFSYQCTRSLGRCLDRGIERKSADVEMDLGTYIVPSLWLKPVMVENVVGGFDDCGFGDVAETGKD</sequence>
<dbReference type="Proteomes" id="UP000779574">
    <property type="component" value="Unassembled WGS sequence"/>
</dbReference>
<name>A0A9P8EWQ2_AURME</name>
<reference evidence="1" key="2">
    <citation type="submission" date="2021-08" db="EMBL/GenBank/DDBJ databases">
        <authorList>
            <person name="Gostincar C."/>
            <person name="Sun X."/>
            <person name="Song Z."/>
            <person name="Gunde-Cimerman N."/>
        </authorList>
    </citation>
    <scope>NUCLEOTIDE SEQUENCE</scope>
    <source>
        <strain evidence="1">EXF-9911</strain>
    </source>
</reference>
<proteinExistence type="predicted"/>
<feature type="non-terminal residue" evidence="1">
    <location>
        <position position="232"/>
    </location>
</feature>
<accession>A0A9P8EWQ2</accession>
<evidence type="ECO:0000313" key="1">
    <source>
        <dbReference type="EMBL" id="KAG9701398.1"/>
    </source>
</evidence>
<dbReference type="AlphaFoldDB" id="A0A9P8EWQ2"/>